<accession>A0A078L0M4</accession>
<reference evidence="2 3" key="1">
    <citation type="submission" date="2014-06" db="EMBL/GenBank/DDBJ databases">
        <authorList>
            <person name="Urmite Genomes Urmite Genomes"/>
        </authorList>
    </citation>
    <scope>NUCLEOTIDE SEQUENCE [LARGE SCALE GENOMIC DNA]</scope>
</reference>
<sequence length="169" mass="18006">MNIKNTGNYLINWLESIIKNPNTYVAAAIGMLIGSFIGGLLGIIAGGFIGYSYKFCNNCSIVWPGIDPSIVFGIFSGLIVGVIIGCWLFVLITIYRVYKKTKMQTSLSSDNISETIWCSIGYSAEAALGMGLGATIGSMRLPGIGTVLGAFAGLLLIFVAANFVKTKQE</sequence>
<keyword evidence="1" id="KW-0472">Membrane</keyword>
<protein>
    <submittedName>
        <fullName evidence="2">Uncharacterized protein</fullName>
    </submittedName>
</protein>
<dbReference type="RefSeq" id="WP_044011823.1">
    <property type="nucleotide sequence ID" value="NZ_CCVW01000003.1"/>
</dbReference>
<dbReference type="OrthoDB" id="5654235at2"/>
<feature type="transmembrane region" description="Helical" evidence="1">
    <location>
        <begin position="143"/>
        <end position="164"/>
    </location>
</feature>
<evidence type="ECO:0000256" key="1">
    <source>
        <dbReference type="SAM" id="Phobius"/>
    </source>
</evidence>
<dbReference type="AlphaFoldDB" id="A0A078L0M4"/>
<dbReference type="eggNOG" id="ENOG5030QU9">
    <property type="taxonomic scope" value="Bacteria"/>
</dbReference>
<name>A0A078L0M4_9GAMM</name>
<keyword evidence="1" id="KW-1133">Transmembrane helix</keyword>
<evidence type="ECO:0000313" key="2">
    <source>
        <dbReference type="EMBL" id="CDZ78711.1"/>
    </source>
</evidence>
<dbReference type="Proteomes" id="UP000044071">
    <property type="component" value="Unassembled WGS sequence"/>
</dbReference>
<keyword evidence="1" id="KW-0812">Transmembrane</keyword>
<feature type="transmembrane region" description="Helical" evidence="1">
    <location>
        <begin position="24"/>
        <end position="50"/>
    </location>
</feature>
<keyword evidence="3" id="KW-1185">Reference proteome</keyword>
<proteinExistence type="predicted"/>
<organism evidence="2 3">
    <name type="scientific">Legionella massiliensis</name>
    <dbReference type="NCBI Taxonomy" id="1034943"/>
    <lineage>
        <taxon>Bacteria</taxon>
        <taxon>Pseudomonadati</taxon>
        <taxon>Pseudomonadota</taxon>
        <taxon>Gammaproteobacteria</taxon>
        <taxon>Legionellales</taxon>
        <taxon>Legionellaceae</taxon>
        <taxon>Legionella</taxon>
    </lineage>
</organism>
<evidence type="ECO:0000313" key="3">
    <source>
        <dbReference type="Proteomes" id="UP000044071"/>
    </source>
</evidence>
<feature type="transmembrane region" description="Helical" evidence="1">
    <location>
        <begin position="116"/>
        <end position="137"/>
    </location>
</feature>
<dbReference type="EMBL" id="CCSB01000003">
    <property type="protein sequence ID" value="CDZ78711.1"/>
    <property type="molecule type" value="Genomic_DNA"/>
</dbReference>
<feature type="transmembrane region" description="Helical" evidence="1">
    <location>
        <begin position="70"/>
        <end position="95"/>
    </location>
</feature>
<gene>
    <name evidence="2" type="ORF">BN59_03023</name>
</gene>